<proteinExistence type="inferred from homology"/>
<evidence type="ECO:0000256" key="3">
    <source>
        <dbReference type="ARBA" id="ARBA00022448"/>
    </source>
</evidence>
<feature type="transmembrane region" description="Helical" evidence="10">
    <location>
        <begin position="7"/>
        <end position="32"/>
    </location>
</feature>
<feature type="transmembrane region" description="Helical" evidence="10">
    <location>
        <begin position="362"/>
        <end position="381"/>
    </location>
</feature>
<comment type="subcellular location">
    <subcellularLocation>
        <location evidence="1">Membrane</location>
        <topology evidence="1">Multi-pass membrane protein</topology>
    </subcellularLocation>
</comment>
<feature type="region of interest" description="Disordered" evidence="9">
    <location>
        <begin position="490"/>
        <end position="548"/>
    </location>
</feature>
<organism evidence="12 13">
    <name type="scientific">Kwoniella heveanensis BCC8398</name>
    <dbReference type="NCBI Taxonomy" id="1296120"/>
    <lineage>
        <taxon>Eukaryota</taxon>
        <taxon>Fungi</taxon>
        <taxon>Dikarya</taxon>
        <taxon>Basidiomycota</taxon>
        <taxon>Agaricomycotina</taxon>
        <taxon>Tremellomycetes</taxon>
        <taxon>Tremellales</taxon>
        <taxon>Cryptococcaceae</taxon>
        <taxon>Kwoniella</taxon>
    </lineage>
</organism>
<evidence type="ECO:0000259" key="11">
    <source>
        <dbReference type="PROSITE" id="PS50850"/>
    </source>
</evidence>
<dbReference type="NCBIfam" id="TIGR00879">
    <property type="entry name" value="SP"/>
    <property type="match status" value="1"/>
</dbReference>
<feature type="transmembrane region" description="Helical" evidence="10">
    <location>
        <begin position="328"/>
        <end position="350"/>
    </location>
</feature>
<keyword evidence="12" id="KW-0762">Sugar transport</keyword>
<dbReference type="EMBL" id="KI669500">
    <property type="protein sequence ID" value="OCF35055.1"/>
    <property type="molecule type" value="Genomic_DNA"/>
</dbReference>
<dbReference type="InterPro" id="IPR036259">
    <property type="entry name" value="MFS_trans_sf"/>
</dbReference>
<evidence type="ECO:0000256" key="4">
    <source>
        <dbReference type="ARBA" id="ARBA00022692"/>
    </source>
</evidence>
<evidence type="ECO:0000256" key="1">
    <source>
        <dbReference type="ARBA" id="ARBA00004141"/>
    </source>
</evidence>
<evidence type="ECO:0000256" key="10">
    <source>
        <dbReference type="SAM" id="Phobius"/>
    </source>
</evidence>
<dbReference type="Proteomes" id="UP000092666">
    <property type="component" value="Unassembled WGS sequence"/>
</dbReference>
<keyword evidence="3 8" id="KW-0813">Transport</keyword>
<sequence>MKRSIIFCIFAAFGGFLFGYDIGYISGCLIMPDFIRQMQGMGASELTSQNQSIITSLLSAGTFFGALLQSLTSDSLGRKGSILFWSAVFTAGVVVQVSSFGIPQLSAGRFVAGLGVGALSAIVPLYIGEAAPKKLRGTLLVLYQVQIATGIFLAYIVNLGTHNLVDSSASWRVPIGLQLAWGFFLIGGSLLLPESPRLLLGKGKEQAAIVAIAKLNDCEVDDKLTQDVMRELEDAIKLENEGGKAGWLECISFNSSMMWKRTLNGCMVQFLQQLNGQNFYYYYGPVFFQAAGTSLSSYSIQAILGGISLAMVIPAMWTIEHVGRRKSLLWGSCGQAICALVAGLVGHFYTDVAGVSESKRQMGGNVLIAFACIHVSLYSLFWGPTPWVILGETFPLRVRPKCIALAAATNWLWNFLLSYFSPLIADDIGPLILLVFCGCLVFAFFYVYFMIPETRGISLEEVDELYRANIPAWRSSTWVPSTQHSAIDTIEGNSSKHNHVDPRRQSEATYIEPTSGVGAEKKRLDEHVENAAPTAAPAIGHGEKGGGE</sequence>
<evidence type="ECO:0000256" key="5">
    <source>
        <dbReference type="ARBA" id="ARBA00022989"/>
    </source>
</evidence>
<keyword evidence="6 10" id="KW-0472">Membrane</keyword>
<dbReference type="InterPro" id="IPR020846">
    <property type="entry name" value="MFS_dom"/>
</dbReference>
<comment type="similarity">
    <text evidence="2 8">Belongs to the major facilitator superfamily. Sugar transporter (TC 2.A.1.1) family.</text>
</comment>
<dbReference type="Gene3D" id="1.20.1250.20">
    <property type="entry name" value="MFS general substrate transporter like domains"/>
    <property type="match status" value="1"/>
</dbReference>
<feature type="compositionally biased region" description="Basic and acidic residues" evidence="9">
    <location>
        <begin position="519"/>
        <end position="529"/>
    </location>
</feature>
<dbReference type="InterPro" id="IPR005828">
    <property type="entry name" value="MFS_sugar_transport-like"/>
</dbReference>
<keyword evidence="5 10" id="KW-1133">Transmembrane helix</keyword>
<dbReference type="Pfam" id="PF00083">
    <property type="entry name" value="Sugar_tr"/>
    <property type="match status" value="1"/>
</dbReference>
<evidence type="ECO:0000313" key="12">
    <source>
        <dbReference type="EMBL" id="OCF35055.1"/>
    </source>
</evidence>
<dbReference type="PANTHER" id="PTHR48022">
    <property type="entry name" value="PLASTIDIC GLUCOSE TRANSPORTER 4"/>
    <property type="match status" value="1"/>
</dbReference>
<reference evidence="13" key="2">
    <citation type="submission" date="2013-12" db="EMBL/GenBank/DDBJ databases">
        <title>Evolution of pathogenesis and genome organization in the Tremellales.</title>
        <authorList>
            <person name="Cuomo C."/>
            <person name="Litvintseva A."/>
            <person name="Heitman J."/>
            <person name="Chen Y."/>
            <person name="Sun S."/>
            <person name="Springer D."/>
            <person name="Dromer F."/>
            <person name="Young S."/>
            <person name="Zeng Q."/>
            <person name="Chapman S."/>
            <person name="Gujja S."/>
            <person name="Saif S."/>
            <person name="Birren B."/>
        </authorList>
    </citation>
    <scope>NUCLEOTIDE SEQUENCE [LARGE SCALE GENOMIC DNA]</scope>
    <source>
        <strain evidence="13">BCC8398</strain>
    </source>
</reference>
<dbReference type="PANTHER" id="PTHR48022:SF91">
    <property type="entry name" value="MAJOR FACILITATOR SUPERFAMILY (MFS) PROFILE DOMAIN-CONTAINING PROTEIN-RELATED"/>
    <property type="match status" value="1"/>
</dbReference>
<dbReference type="InterPro" id="IPR003663">
    <property type="entry name" value="Sugar/inositol_transpt"/>
</dbReference>
<dbReference type="SUPFAM" id="SSF103473">
    <property type="entry name" value="MFS general substrate transporter"/>
    <property type="match status" value="1"/>
</dbReference>
<dbReference type="InterPro" id="IPR005829">
    <property type="entry name" value="Sugar_transporter_CS"/>
</dbReference>
<dbReference type="AlphaFoldDB" id="A0A1B9GVW4"/>
<dbReference type="GO" id="GO:0016020">
    <property type="term" value="C:membrane"/>
    <property type="evidence" value="ECO:0007669"/>
    <property type="project" value="UniProtKB-SubCell"/>
</dbReference>
<accession>A0A1B9GVW4</accession>
<feature type="transmembrane region" description="Helical" evidence="10">
    <location>
        <begin position="295"/>
        <end position="316"/>
    </location>
</feature>
<feature type="domain" description="Major facilitator superfamily (MFS) profile" evidence="11">
    <location>
        <begin position="7"/>
        <end position="455"/>
    </location>
</feature>
<evidence type="ECO:0000256" key="7">
    <source>
        <dbReference type="ARBA" id="ARBA00049119"/>
    </source>
</evidence>
<dbReference type="PRINTS" id="PR00171">
    <property type="entry name" value="SUGRTRNSPORT"/>
</dbReference>
<feature type="transmembrane region" description="Helical" evidence="10">
    <location>
        <begin position="428"/>
        <end position="449"/>
    </location>
</feature>
<keyword evidence="13" id="KW-1185">Reference proteome</keyword>
<dbReference type="STRING" id="1296120.A0A1B9GVW4"/>
<protein>
    <submittedName>
        <fullName evidence="12">High-affinity glucose transporter SNF3</fullName>
    </submittedName>
</protein>
<feature type="transmembrane region" description="Helical" evidence="10">
    <location>
        <begin position="169"/>
        <end position="192"/>
    </location>
</feature>
<evidence type="ECO:0000256" key="8">
    <source>
        <dbReference type="RuleBase" id="RU003346"/>
    </source>
</evidence>
<reference evidence="12 13" key="1">
    <citation type="submission" date="2013-07" db="EMBL/GenBank/DDBJ databases">
        <title>The Genome Sequence of Cryptococcus heveanensis BCC8398.</title>
        <authorList>
            <consortium name="The Broad Institute Genome Sequencing Platform"/>
            <person name="Cuomo C."/>
            <person name="Litvintseva A."/>
            <person name="Chen Y."/>
            <person name="Heitman J."/>
            <person name="Sun S."/>
            <person name="Springer D."/>
            <person name="Dromer F."/>
            <person name="Young S.K."/>
            <person name="Zeng Q."/>
            <person name="Gargeya S."/>
            <person name="Fitzgerald M."/>
            <person name="Abouelleil A."/>
            <person name="Alvarado L."/>
            <person name="Berlin A.M."/>
            <person name="Chapman S.B."/>
            <person name="Dewar J."/>
            <person name="Goldberg J."/>
            <person name="Griggs A."/>
            <person name="Gujja S."/>
            <person name="Hansen M."/>
            <person name="Howarth C."/>
            <person name="Imamovic A."/>
            <person name="Larimer J."/>
            <person name="McCowan C."/>
            <person name="Murphy C."/>
            <person name="Pearson M."/>
            <person name="Priest M."/>
            <person name="Roberts A."/>
            <person name="Saif S."/>
            <person name="Shea T."/>
            <person name="Sykes S."/>
            <person name="Wortman J."/>
            <person name="Nusbaum C."/>
            <person name="Birren B."/>
        </authorList>
    </citation>
    <scope>NUCLEOTIDE SEQUENCE [LARGE SCALE GENOMIC DNA]</scope>
    <source>
        <strain evidence="12 13">BCC8398</strain>
    </source>
</reference>
<evidence type="ECO:0000256" key="9">
    <source>
        <dbReference type="SAM" id="MobiDB-lite"/>
    </source>
</evidence>
<feature type="transmembrane region" description="Helical" evidence="10">
    <location>
        <begin position="108"/>
        <end position="127"/>
    </location>
</feature>
<dbReference type="CDD" id="cd17356">
    <property type="entry name" value="MFS_HXT"/>
    <property type="match status" value="1"/>
</dbReference>
<dbReference type="InterPro" id="IPR050360">
    <property type="entry name" value="MFS_Sugar_Transporters"/>
</dbReference>
<feature type="transmembrane region" description="Helical" evidence="10">
    <location>
        <begin position="83"/>
        <end position="102"/>
    </location>
</feature>
<feature type="transmembrane region" description="Helical" evidence="10">
    <location>
        <begin position="52"/>
        <end position="71"/>
    </location>
</feature>
<gene>
    <name evidence="12" type="ORF">I316_03095</name>
</gene>
<name>A0A1B9GVW4_9TREE</name>
<dbReference type="PROSITE" id="PS00216">
    <property type="entry name" value="SUGAR_TRANSPORT_1"/>
    <property type="match status" value="1"/>
</dbReference>
<feature type="transmembrane region" description="Helical" evidence="10">
    <location>
        <begin position="139"/>
        <end position="157"/>
    </location>
</feature>
<dbReference type="OrthoDB" id="2241241at2759"/>
<dbReference type="PROSITE" id="PS50850">
    <property type="entry name" value="MFS"/>
    <property type="match status" value="1"/>
</dbReference>
<keyword evidence="4 10" id="KW-0812">Transmembrane</keyword>
<evidence type="ECO:0000313" key="13">
    <source>
        <dbReference type="Proteomes" id="UP000092666"/>
    </source>
</evidence>
<evidence type="ECO:0000256" key="6">
    <source>
        <dbReference type="ARBA" id="ARBA00023136"/>
    </source>
</evidence>
<comment type="catalytic activity">
    <reaction evidence="7">
        <text>myo-inositol(out) + H(+)(out) = myo-inositol(in) + H(+)(in)</text>
        <dbReference type="Rhea" id="RHEA:60364"/>
        <dbReference type="ChEBI" id="CHEBI:15378"/>
        <dbReference type="ChEBI" id="CHEBI:17268"/>
    </reaction>
</comment>
<dbReference type="PROSITE" id="PS00217">
    <property type="entry name" value="SUGAR_TRANSPORT_2"/>
    <property type="match status" value="1"/>
</dbReference>
<evidence type="ECO:0000256" key="2">
    <source>
        <dbReference type="ARBA" id="ARBA00010992"/>
    </source>
</evidence>
<dbReference type="GO" id="GO:0005351">
    <property type="term" value="F:carbohydrate:proton symporter activity"/>
    <property type="evidence" value="ECO:0007669"/>
    <property type="project" value="TreeGrafter"/>
</dbReference>